<dbReference type="Proteomes" id="UP001500368">
    <property type="component" value="Unassembled WGS sequence"/>
</dbReference>
<proteinExistence type="predicted"/>
<feature type="transmembrane region" description="Helical" evidence="1">
    <location>
        <begin position="26"/>
        <end position="44"/>
    </location>
</feature>
<dbReference type="EMBL" id="BAABLW010000007">
    <property type="protein sequence ID" value="GAA4924534.1"/>
    <property type="molecule type" value="Genomic_DNA"/>
</dbReference>
<keyword evidence="1" id="KW-1133">Transmembrane helix</keyword>
<evidence type="ECO:0000256" key="1">
    <source>
        <dbReference type="SAM" id="Phobius"/>
    </source>
</evidence>
<accession>A0ABP9G085</accession>
<dbReference type="RefSeq" id="WP_345478074.1">
    <property type="nucleotide sequence ID" value="NZ_BAABLW010000007.1"/>
</dbReference>
<organism evidence="2 3">
    <name type="scientific">Nesterenkonia rhizosphaerae</name>
    <dbReference type="NCBI Taxonomy" id="1348272"/>
    <lineage>
        <taxon>Bacteria</taxon>
        <taxon>Bacillati</taxon>
        <taxon>Actinomycetota</taxon>
        <taxon>Actinomycetes</taxon>
        <taxon>Micrococcales</taxon>
        <taxon>Micrococcaceae</taxon>
        <taxon>Nesterenkonia</taxon>
    </lineage>
</organism>
<evidence type="ECO:0000313" key="3">
    <source>
        <dbReference type="Proteomes" id="UP001500368"/>
    </source>
</evidence>
<protein>
    <submittedName>
        <fullName evidence="2">Uncharacterized protein</fullName>
    </submittedName>
</protein>
<feature type="transmembrane region" description="Helical" evidence="1">
    <location>
        <begin position="56"/>
        <end position="74"/>
    </location>
</feature>
<gene>
    <name evidence="2" type="ORF">GCM10025790_22220</name>
</gene>
<feature type="transmembrane region" description="Helical" evidence="1">
    <location>
        <begin position="80"/>
        <end position="97"/>
    </location>
</feature>
<keyword evidence="1" id="KW-0812">Transmembrane</keyword>
<reference evidence="3" key="1">
    <citation type="journal article" date="2019" name="Int. J. Syst. Evol. Microbiol.">
        <title>The Global Catalogue of Microorganisms (GCM) 10K type strain sequencing project: providing services to taxonomists for standard genome sequencing and annotation.</title>
        <authorList>
            <consortium name="The Broad Institute Genomics Platform"/>
            <consortium name="The Broad Institute Genome Sequencing Center for Infectious Disease"/>
            <person name="Wu L."/>
            <person name="Ma J."/>
        </authorList>
    </citation>
    <scope>NUCLEOTIDE SEQUENCE [LARGE SCALE GENOMIC DNA]</scope>
    <source>
        <strain evidence="3">JCM 19129</strain>
    </source>
</reference>
<keyword evidence="1" id="KW-0472">Membrane</keyword>
<keyword evidence="3" id="KW-1185">Reference proteome</keyword>
<comment type="caution">
    <text evidence="2">The sequence shown here is derived from an EMBL/GenBank/DDBJ whole genome shotgun (WGS) entry which is preliminary data.</text>
</comment>
<sequence length="121" mass="13268">MTLLVGVLSVVGLVTAHHIGMLGELLIFGAVVSVALCIMFFVLNLSSARRVRPLRYLAMLLAGTLVFSWNAMAFHHWQTYLAVTFIILALALVPPATRTARWLTVRFDVLRVLDSGGQSSD</sequence>
<evidence type="ECO:0000313" key="2">
    <source>
        <dbReference type="EMBL" id="GAA4924534.1"/>
    </source>
</evidence>
<name>A0ABP9G085_9MICC</name>